<feature type="compositionally biased region" description="Polar residues" evidence="2">
    <location>
        <begin position="344"/>
        <end position="354"/>
    </location>
</feature>
<dbReference type="EMBL" id="LLXJ01000014">
    <property type="protein sequence ID" value="PKC17475.1"/>
    <property type="molecule type" value="Genomic_DNA"/>
</dbReference>
<dbReference type="AlphaFoldDB" id="A0A2N0QEH0"/>
<dbReference type="GO" id="GO:0005509">
    <property type="term" value="F:calcium ion binding"/>
    <property type="evidence" value="ECO:0007669"/>
    <property type="project" value="InterPro"/>
</dbReference>
<comment type="caution">
    <text evidence="4">The sequence shown here is derived from an EMBL/GenBank/DDBJ whole genome shotgun (WGS) entry which is preliminary data.</text>
</comment>
<evidence type="ECO:0000256" key="1">
    <source>
        <dbReference type="ARBA" id="ARBA00006765"/>
    </source>
</evidence>
<dbReference type="InterPro" id="IPR002048">
    <property type="entry name" value="EF_hand_dom"/>
</dbReference>
<name>A0A2N0QEH0_9GLOM</name>
<feature type="compositionally biased region" description="Basic and acidic residues" evidence="2">
    <location>
        <begin position="7"/>
        <end position="19"/>
    </location>
</feature>
<proteinExistence type="inferred from homology"/>
<dbReference type="InterPro" id="IPR011992">
    <property type="entry name" value="EF-hand-dom_pair"/>
</dbReference>
<feature type="region of interest" description="Disordered" evidence="2">
    <location>
        <begin position="334"/>
        <end position="354"/>
    </location>
</feature>
<evidence type="ECO:0000313" key="5">
    <source>
        <dbReference type="Proteomes" id="UP000232722"/>
    </source>
</evidence>
<reference evidence="4 5" key="1">
    <citation type="submission" date="2016-04" db="EMBL/GenBank/DDBJ databases">
        <title>Genome analyses suggest a sexual origin of heterokaryosis in a supposedly ancient asexual fungus.</title>
        <authorList>
            <person name="Ropars J."/>
            <person name="Sedzielewska K."/>
            <person name="Noel J."/>
            <person name="Charron P."/>
            <person name="Farinelli L."/>
            <person name="Marton T."/>
            <person name="Kruger M."/>
            <person name="Pelin A."/>
            <person name="Brachmann A."/>
            <person name="Corradi N."/>
        </authorList>
    </citation>
    <scope>NUCLEOTIDE SEQUENCE [LARGE SCALE GENOMIC DNA]</scope>
    <source>
        <strain evidence="4 5">A5</strain>
    </source>
</reference>
<evidence type="ECO:0000256" key="2">
    <source>
        <dbReference type="SAM" id="MobiDB-lite"/>
    </source>
</evidence>
<dbReference type="PANTHER" id="PTHR31495">
    <property type="entry name" value="PEROXYGENASE 3-RELATED"/>
    <property type="match status" value="1"/>
</dbReference>
<evidence type="ECO:0000313" key="4">
    <source>
        <dbReference type="EMBL" id="PKC17475.1"/>
    </source>
</evidence>
<protein>
    <submittedName>
        <fullName evidence="4">Caleosin-domain-containing protein</fullName>
    </submittedName>
</protein>
<feature type="domain" description="EF-hand" evidence="3">
    <location>
        <begin position="158"/>
        <end position="193"/>
    </location>
</feature>
<accession>A0A2N0QEH0</accession>
<gene>
    <name evidence="4" type="ORF">RhiirA5_346354</name>
</gene>
<dbReference type="GO" id="GO:0004497">
    <property type="term" value="F:monooxygenase activity"/>
    <property type="evidence" value="ECO:0007669"/>
    <property type="project" value="TreeGrafter"/>
</dbReference>
<feature type="region of interest" description="Disordered" evidence="2">
    <location>
        <begin position="1"/>
        <end position="138"/>
    </location>
</feature>
<dbReference type="VEuPathDB" id="FungiDB:RhiirFUN_025813"/>
<dbReference type="Proteomes" id="UP000232722">
    <property type="component" value="Unassembled WGS sequence"/>
</dbReference>
<feature type="compositionally biased region" description="Basic and acidic residues" evidence="2">
    <location>
        <begin position="40"/>
        <end position="111"/>
    </location>
</feature>
<organism evidence="4 5">
    <name type="scientific">Rhizophagus irregularis</name>
    <dbReference type="NCBI Taxonomy" id="588596"/>
    <lineage>
        <taxon>Eukaryota</taxon>
        <taxon>Fungi</taxon>
        <taxon>Fungi incertae sedis</taxon>
        <taxon>Mucoromycota</taxon>
        <taxon>Glomeromycotina</taxon>
        <taxon>Glomeromycetes</taxon>
        <taxon>Glomerales</taxon>
        <taxon>Glomeraceae</taxon>
        <taxon>Rhizophagus</taxon>
    </lineage>
</organism>
<dbReference type="SUPFAM" id="SSF47473">
    <property type="entry name" value="EF-hand"/>
    <property type="match status" value="1"/>
</dbReference>
<dbReference type="VEuPathDB" id="FungiDB:FUN_022223"/>
<dbReference type="PROSITE" id="PS50222">
    <property type="entry name" value="EF_HAND_2"/>
    <property type="match status" value="2"/>
</dbReference>
<feature type="domain" description="EF-hand" evidence="3">
    <location>
        <begin position="250"/>
        <end position="285"/>
    </location>
</feature>
<feature type="compositionally biased region" description="Basic and acidic residues" evidence="2">
    <location>
        <begin position="118"/>
        <end position="131"/>
    </location>
</feature>
<evidence type="ECO:0000259" key="3">
    <source>
        <dbReference type="PROSITE" id="PS50222"/>
    </source>
</evidence>
<dbReference type="VEuPathDB" id="FungiDB:RhiirA1_407140"/>
<sequence length="354" mass="40525">MSNIEQHMNKGQDKKKTDKIIIQNPDLSNKNERINVQGQDNKKNERHQDNKKNERHHDNKKNERNQDNKKHERNQVHNKNEQTDRSIFSGHDHDNKKNEQNPKLNQEKDIITEVDEAPETKERKVPKDLSDKLGNAGLPRATIAASKEMPEGTPGRPTRKSVLQQHVEFWDTDHDGVITPLDTWKGFRKLGFSLAFSAVAVGIIHGGFSYPTQKSWIPILGNPLFNVYVDTLSKAKHGSDSETFDTEGRFVPEKFEEVFSKYDRDNKGGLSLKDIKQVIRGNANVFDPFGWTSAVFEWGTLYLLCEKDGIVYKEDVRSCYDGSLFFKMQETKEKRQKGVPIIKSSATTTSAKEE</sequence>
<reference evidence="4 5" key="2">
    <citation type="submission" date="2017-09" db="EMBL/GenBank/DDBJ databases">
        <title>Extensive intraspecific genome diversity in a model arbuscular mycorrhizal fungus.</title>
        <authorList>
            <person name="Chen E.C."/>
            <person name="Morin E."/>
            <person name="Beaudet D."/>
            <person name="Noel J."/>
            <person name="Ndikumana S."/>
            <person name="Charron P."/>
            <person name="St-Onge C."/>
            <person name="Giorgi J."/>
            <person name="Grigoriev I.V."/>
            <person name="Roux C."/>
            <person name="Martin F.M."/>
            <person name="Corradi N."/>
        </authorList>
    </citation>
    <scope>NUCLEOTIDE SEQUENCE [LARGE SCALE GENOMIC DNA]</scope>
    <source>
        <strain evidence="4 5">A5</strain>
    </source>
</reference>
<dbReference type="PANTHER" id="PTHR31495:SF0">
    <property type="entry name" value="BINDING PROTEIN CALEOSIN, PUTATIVE (AFU_ORTHOLOGUE AFUA_5G13750)-RELATED"/>
    <property type="match status" value="1"/>
</dbReference>
<dbReference type="InterPro" id="IPR007736">
    <property type="entry name" value="Caleosin-related"/>
</dbReference>
<comment type="similarity">
    <text evidence="1">Belongs to the caleosin family.</text>
</comment>
<dbReference type="Pfam" id="PF05042">
    <property type="entry name" value="Caleosin"/>
    <property type="match status" value="1"/>
</dbReference>